<dbReference type="InterPro" id="IPR009100">
    <property type="entry name" value="AcylCoA_DH/oxidase_NM_dom_sf"/>
</dbReference>
<dbReference type="InterPro" id="IPR036250">
    <property type="entry name" value="AcylCo_DH-like_C"/>
</dbReference>
<keyword evidence="4 6" id="KW-0274">FAD</keyword>
<dbReference type="FunFam" id="1.10.540.10:FF:000001">
    <property type="entry name" value="Very long-chain-specific acyl-CoA dehydrogenase, mitochondrial"/>
    <property type="match status" value="1"/>
</dbReference>
<dbReference type="GO" id="GO:0050660">
    <property type="term" value="F:flavin adenine dinucleotide binding"/>
    <property type="evidence" value="ECO:0007669"/>
    <property type="project" value="InterPro"/>
</dbReference>
<dbReference type="Pfam" id="PF00441">
    <property type="entry name" value="Acyl-CoA_dh_1"/>
    <property type="match status" value="1"/>
</dbReference>
<accession>A0A226H3F1</accession>
<evidence type="ECO:0000259" key="7">
    <source>
        <dbReference type="Pfam" id="PF00441"/>
    </source>
</evidence>
<evidence type="ECO:0000256" key="2">
    <source>
        <dbReference type="ARBA" id="ARBA00009347"/>
    </source>
</evidence>
<dbReference type="Gene3D" id="1.20.140.10">
    <property type="entry name" value="Butyryl-CoA Dehydrogenase, subunit A, domain 3"/>
    <property type="match status" value="2"/>
</dbReference>
<keyword evidence="3 6" id="KW-0285">Flavoprotein</keyword>
<dbReference type="InterPro" id="IPR046373">
    <property type="entry name" value="Acyl-CoA_Oxase/DH_mid-dom_sf"/>
</dbReference>
<evidence type="ECO:0000259" key="9">
    <source>
        <dbReference type="Pfam" id="PF02771"/>
    </source>
</evidence>
<dbReference type="InterPro" id="IPR013786">
    <property type="entry name" value="AcylCoA_DH/ox_N"/>
</dbReference>
<feature type="domain" description="Acyl-CoA oxidase/dehydrogenase middle" evidence="8">
    <location>
        <begin position="144"/>
        <end position="238"/>
    </location>
</feature>
<evidence type="ECO:0000256" key="1">
    <source>
        <dbReference type="ARBA" id="ARBA00001974"/>
    </source>
</evidence>
<dbReference type="EMBL" id="MUGW01000030">
    <property type="protein sequence ID" value="OXA88715.1"/>
    <property type="molecule type" value="Genomic_DNA"/>
</dbReference>
<dbReference type="Pfam" id="PF21263">
    <property type="entry name" value="Acyl-CoA-dh_C"/>
    <property type="match status" value="1"/>
</dbReference>
<comment type="similarity">
    <text evidence="2 6">Belongs to the acyl-CoA dehydrogenase family.</text>
</comment>
<dbReference type="InterPro" id="IPR049426">
    <property type="entry name" value="Acyl-CoA-dh-like_C"/>
</dbReference>
<keyword evidence="5 6" id="KW-0560">Oxidoreductase</keyword>
<name>A0A226H3F1_9FLAO</name>
<dbReference type="OrthoDB" id="9802867at2"/>
<organism evidence="11 12">
    <name type="scientific">Flavobacterium hercynium</name>
    <dbReference type="NCBI Taxonomy" id="387094"/>
    <lineage>
        <taxon>Bacteria</taxon>
        <taxon>Pseudomonadati</taxon>
        <taxon>Bacteroidota</taxon>
        <taxon>Flavobacteriia</taxon>
        <taxon>Flavobacteriales</taxon>
        <taxon>Flavobacteriaceae</taxon>
        <taxon>Flavobacterium</taxon>
    </lineage>
</organism>
<dbReference type="SUPFAM" id="SSF56645">
    <property type="entry name" value="Acyl-CoA dehydrogenase NM domain-like"/>
    <property type="match status" value="1"/>
</dbReference>
<sequence length="596" mass="65616">MSDKTRGGQFLVKETKCEDIFTPEDFSEEQLMMRDSVKEFVDKELWAHKDRFEKKDYAYTESSMRKAGELGLLGVAVPEEYGGLGMGFVSTMLVCDYISGATGSFSTAFGAHTGIGTMPITLYGSEEQKKKYVPKLASGEWFGAYCLTEPGAGSDANSGKTKAVLSEDGKYYSITGQKMWISNAGFCSVFIVFARIGDDKNITGFIVENDPSNGISMNEEEHKLGIRASSTRQVFFNDTKVPVENMLSERGNGFKIAMNALNVGRIKLAAACLDAQRRVTSNAVKYANERIQFNTAISSFGAIRSKLAEMATNAYAGESASYRAAKDIEDRIAAREAEGTSHQEAELKGVEEYAIECSILKVAVSEDVQSCADEGIQIFGGMGFSEDTPMESAWRDARIARIYEGTNEINRMLSVGMLIKKAMKGHVDLLGPAMKVSEELMGIPSFDTPDFSELFAEEKGIITNLKKVFLMVAGSAVQKYGPDLDAHQQLLMAASDILIEIYMAESTILRTEKLAKSKGEDKVKEQIAMAQLYLYKAVDIINSKGKEGIISFAEGDEQRMMLMGLKRFTKYTNNPNVVALREVITSKLVAENDYCF</sequence>
<dbReference type="PANTHER" id="PTHR43884:SF12">
    <property type="entry name" value="ISOVALERYL-COA DEHYDROGENASE, MITOCHONDRIAL-RELATED"/>
    <property type="match status" value="1"/>
</dbReference>
<dbReference type="Gene3D" id="2.40.110.10">
    <property type="entry name" value="Butyryl-CoA Dehydrogenase, subunit A, domain 2"/>
    <property type="match status" value="1"/>
</dbReference>
<evidence type="ECO:0000256" key="5">
    <source>
        <dbReference type="ARBA" id="ARBA00023002"/>
    </source>
</evidence>
<dbReference type="Gene3D" id="1.10.540.10">
    <property type="entry name" value="Acyl-CoA dehydrogenase/oxidase, N-terminal domain"/>
    <property type="match status" value="1"/>
</dbReference>
<dbReference type="InterPro" id="IPR037069">
    <property type="entry name" value="AcylCoA_DH/ox_N_sf"/>
</dbReference>
<protein>
    <submittedName>
        <fullName evidence="11">Acyl-CoA dehydrogenase</fullName>
    </submittedName>
</protein>
<keyword evidence="12" id="KW-1185">Reference proteome</keyword>
<dbReference type="PROSITE" id="PS00072">
    <property type="entry name" value="ACYL_COA_DH_1"/>
    <property type="match status" value="1"/>
</dbReference>
<evidence type="ECO:0000259" key="8">
    <source>
        <dbReference type="Pfam" id="PF02770"/>
    </source>
</evidence>
<dbReference type="GO" id="GO:0003995">
    <property type="term" value="F:acyl-CoA dehydrogenase activity"/>
    <property type="evidence" value="ECO:0007669"/>
    <property type="project" value="InterPro"/>
</dbReference>
<dbReference type="Pfam" id="PF02770">
    <property type="entry name" value="Acyl-CoA_dh_M"/>
    <property type="match status" value="1"/>
</dbReference>
<reference evidence="11 12" key="1">
    <citation type="submission" date="2016-11" db="EMBL/GenBank/DDBJ databases">
        <title>Whole genomes of Flavobacteriaceae.</title>
        <authorList>
            <person name="Stine C."/>
            <person name="Li C."/>
            <person name="Tadesse D."/>
        </authorList>
    </citation>
    <scope>NUCLEOTIDE SEQUENCE [LARGE SCALE GENOMIC DNA]</scope>
    <source>
        <strain evidence="11 12">DSM 18292</strain>
    </source>
</reference>
<dbReference type="InterPro" id="IPR006089">
    <property type="entry name" value="Acyl-CoA_DH_CS"/>
</dbReference>
<dbReference type="AlphaFoldDB" id="A0A226H3F1"/>
<dbReference type="RefSeq" id="WP_089050673.1">
    <property type="nucleotide sequence ID" value="NZ_FXTV01000018.1"/>
</dbReference>
<dbReference type="PANTHER" id="PTHR43884">
    <property type="entry name" value="ACYL-COA DEHYDROGENASE"/>
    <property type="match status" value="1"/>
</dbReference>
<feature type="domain" description="Acyl-CoA dehydrogenase/oxidase N-terminal" evidence="9">
    <location>
        <begin position="27"/>
        <end position="140"/>
    </location>
</feature>
<dbReference type="InterPro" id="IPR009075">
    <property type="entry name" value="AcylCo_DH/oxidase_C"/>
</dbReference>
<feature type="domain" description="Acyl-CoA dehydrogenase/oxidase C-terminal" evidence="7">
    <location>
        <begin position="251"/>
        <end position="413"/>
    </location>
</feature>
<comment type="cofactor">
    <cofactor evidence="1 6">
        <name>FAD</name>
        <dbReference type="ChEBI" id="CHEBI:57692"/>
    </cofactor>
</comment>
<gene>
    <name evidence="11" type="ORF">B0A66_15025</name>
</gene>
<evidence type="ECO:0000313" key="12">
    <source>
        <dbReference type="Proteomes" id="UP000198345"/>
    </source>
</evidence>
<evidence type="ECO:0000256" key="6">
    <source>
        <dbReference type="RuleBase" id="RU362125"/>
    </source>
</evidence>
<dbReference type="FunFam" id="2.40.110.10:FF:000006">
    <property type="entry name" value="very long-chain specific acyl-CoA dehydrogenase, mitochondrial"/>
    <property type="match status" value="1"/>
</dbReference>
<comment type="caution">
    <text evidence="11">The sequence shown here is derived from an EMBL/GenBank/DDBJ whole genome shotgun (WGS) entry which is preliminary data.</text>
</comment>
<dbReference type="Pfam" id="PF02771">
    <property type="entry name" value="Acyl-CoA_dh_N"/>
    <property type="match status" value="1"/>
</dbReference>
<dbReference type="InterPro" id="IPR006091">
    <property type="entry name" value="Acyl-CoA_Oxase/DH_mid-dom"/>
</dbReference>
<dbReference type="Proteomes" id="UP000198345">
    <property type="component" value="Unassembled WGS sequence"/>
</dbReference>
<dbReference type="SUPFAM" id="SSF47203">
    <property type="entry name" value="Acyl-CoA dehydrogenase C-terminal domain-like"/>
    <property type="match status" value="1"/>
</dbReference>
<evidence type="ECO:0000259" key="10">
    <source>
        <dbReference type="Pfam" id="PF21263"/>
    </source>
</evidence>
<evidence type="ECO:0000256" key="4">
    <source>
        <dbReference type="ARBA" id="ARBA00022827"/>
    </source>
</evidence>
<proteinExistence type="inferred from homology"/>
<evidence type="ECO:0000313" key="11">
    <source>
        <dbReference type="EMBL" id="OXA88715.1"/>
    </source>
</evidence>
<feature type="domain" description="Acyl-CoA dehydrogenase-like C-terminal" evidence="10">
    <location>
        <begin position="464"/>
        <end position="567"/>
    </location>
</feature>
<evidence type="ECO:0000256" key="3">
    <source>
        <dbReference type="ARBA" id="ARBA00022630"/>
    </source>
</evidence>